<dbReference type="RefSeq" id="WP_090166896.1">
    <property type="nucleotide sequence ID" value="NZ_FOFB01000006.1"/>
</dbReference>
<reference evidence="4" key="1">
    <citation type="submission" date="2016-10" db="EMBL/GenBank/DDBJ databases">
        <authorList>
            <person name="Varghese N."/>
            <person name="Submissions S."/>
        </authorList>
    </citation>
    <scope>NUCLEOTIDE SEQUENCE [LARGE SCALE GENOMIC DNA]</scope>
    <source>
        <strain evidence="4">DSM 24740</strain>
    </source>
</reference>
<dbReference type="Gene3D" id="3.40.50.720">
    <property type="entry name" value="NAD(P)-binding Rossmann-like Domain"/>
    <property type="match status" value="1"/>
</dbReference>
<dbReference type="STRING" id="478744.SAMN05444359_106188"/>
<dbReference type="SUPFAM" id="SSF51735">
    <property type="entry name" value="NAD(P)-binding Rossmann-fold domains"/>
    <property type="match status" value="1"/>
</dbReference>
<keyword evidence="4" id="KW-1185">Reference proteome</keyword>
<proteinExistence type="inferred from homology"/>
<feature type="domain" description="NAD-dependent epimerase/dehydratase" evidence="2">
    <location>
        <begin position="5"/>
        <end position="222"/>
    </location>
</feature>
<protein>
    <submittedName>
        <fullName evidence="3">Nucleoside-diphosphate-sugar epimerase</fullName>
    </submittedName>
</protein>
<dbReference type="InParanoid" id="A0A1H9DZJ1"/>
<dbReference type="EMBL" id="FOFB01000006">
    <property type="protein sequence ID" value="SEQ18732.1"/>
    <property type="molecule type" value="Genomic_DNA"/>
</dbReference>
<dbReference type="Proteomes" id="UP000199021">
    <property type="component" value="Unassembled WGS sequence"/>
</dbReference>
<organism evidence="3 4">
    <name type="scientific">Neolewinella agarilytica</name>
    <dbReference type="NCBI Taxonomy" id="478744"/>
    <lineage>
        <taxon>Bacteria</taxon>
        <taxon>Pseudomonadati</taxon>
        <taxon>Bacteroidota</taxon>
        <taxon>Saprospiria</taxon>
        <taxon>Saprospirales</taxon>
        <taxon>Lewinellaceae</taxon>
        <taxon>Neolewinella</taxon>
    </lineage>
</organism>
<evidence type="ECO:0000259" key="2">
    <source>
        <dbReference type="Pfam" id="PF01370"/>
    </source>
</evidence>
<dbReference type="PANTHER" id="PTHR43000">
    <property type="entry name" value="DTDP-D-GLUCOSE 4,6-DEHYDRATASE-RELATED"/>
    <property type="match status" value="1"/>
</dbReference>
<dbReference type="InterPro" id="IPR036291">
    <property type="entry name" value="NAD(P)-bd_dom_sf"/>
</dbReference>
<evidence type="ECO:0000313" key="4">
    <source>
        <dbReference type="Proteomes" id="UP000199021"/>
    </source>
</evidence>
<comment type="similarity">
    <text evidence="1">Belongs to the NAD(P)-dependent epimerase/dehydratase family.</text>
</comment>
<evidence type="ECO:0000256" key="1">
    <source>
        <dbReference type="ARBA" id="ARBA00007637"/>
    </source>
</evidence>
<dbReference type="AlphaFoldDB" id="A0A1H9DZJ1"/>
<name>A0A1H9DZJ1_9BACT</name>
<evidence type="ECO:0000313" key="3">
    <source>
        <dbReference type="EMBL" id="SEQ18732.1"/>
    </source>
</evidence>
<dbReference type="InterPro" id="IPR001509">
    <property type="entry name" value="Epimerase_deHydtase"/>
</dbReference>
<dbReference type="OrthoDB" id="1490291at2"/>
<gene>
    <name evidence="3" type="ORF">SAMN05444359_106188</name>
</gene>
<sequence>MKRTLFTGASGFIGYHFHQALASEEFGNIDLREPEFDYHSSFIKGDIRKPEDVERAIASFPCDRIVSLAAEHKDFGLSEEDYFKTNEKGTEVICEAATRHGIKEIVFYSSVAVYGNNKVPSDEKLPPNPNLPYGASKLAGEKVLQRWCKEQDDRSVLIIRPTVVFGERNVANMFRLIHQIRAGRYFHIGDGKNIKSVAYVKNIVEATLHLMDNMVPGVSIYNYADEPQLTSREIATQISKSLNRKDPITLPYWAVYALALPFDVLIKITGKDLPISTNRVAKFCTETFHKADKLLAEGFSPKYTTHQGLQNMVSWMEQDYKEEEKYFDV</sequence>
<dbReference type="Pfam" id="PF01370">
    <property type="entry name" value="Epimerase"/>
    <property type="match status" value="1"/>
</dbReference>
<accession>A0A1H9DZJ1</accession>